<dbReference type="Proteomes" id="UP000738349">
    <property type="component" value="Unassembled WGS sequence"/>
</dbReference>
<protein>
    <recommendedName>
        <fullName evidence="1">DUF7580 domain-containing protein</fullName>
    </recommendedName>
</protein>
<dbReference type="PANTHER" id="PTHR35186:SF4">
    <property type="entry name" value="PRION-INHIBITION AND PROPAGATION HELO DOMAIN-CONTAINING PROTEIN"/>
    <property type="match status" value="1"/>
</dbReference>
<comment type="caution">
    <text evidence="2">The sequence shown here is derived from an EMBL/GenBank/DDBJ whole genome shotgun (WGS) entry which is preliminary data.</text>
</comment>
<gene>
    <name evidence="2" type="ORF">EDB81DRAFT_904068</name>
</gene>
<reference evidence="2" key="1">
    <citation type="journal article" date="2021" name="Nat. Commun.">
        <title>Genetic determinants of endophytism in the Arabidopsis root mycobiome.</title>
        <authorList>
            <person name="Mesny F."/>
            <person name="Miyauchi S."/>
            <person name="Thiergart T."/>
            <person name="Pickel B."/>
            <person name="Atanasova L."/>
            <person name="Karlsson M."/>
            <person name="Huettel B."/>
            <person name="Barry K.W."/>
            <person name="Haridas S."/>
            <person name="Chen C."/>
            <person name="Bauer D."/>
            <person name="Andreopoulos W."/>
            <person name="Pangilinan J."/>
            <person name="LaButti K."/>
            <person name="Riley R."/>
            <person name="Lipzen A."/>
            <person name="Clum A."/>
            <person name="Drula E."/>
            <person name="Henrissat B."/>
            <person name="Kohler A."/>
            <person name="Grigoriev I.V."/>
            <person name="Martin F.M."/>
            <person name="Hacquard S."/>
        </authorList>
    </citation>
    <scope>NUCLEOTIDE SEQUENCE</scope>
    <source>
        <strain evidence="2">MPI-CAGE-AT-0147</strain>
    </source>
</reference>
<sequence>MSGFEVAGVVLGAFPIAITAVEQYRDVAKRLNLFYAVRPEYKRCRDQLAYYQILFKTHLRQLLLPLVVDDDKIEELLADPGGSGWKKKPLDDLLQKRMKDAYETYFEFVKEMGTIMCELNKELALDSEDVQSEINSPQLLRGNKRLSSAIRKEGRAFQSYRAKFSNRESVRERLFSDFQSYNEKLKKLLDCSDEDTRLVQQRDVMMKKSESNLALCTFWKQATKLFSALSSVWNCRCQASHGAELTLQHRTTQKAEFHVTFITSDSSRWDICSTRISDGDEIVAAQLQETIQILERVPFVQANHRNLVPAKSALKSTSTSTCVQIVKQTPSITLTCNQPTTEQSITQEIPILCTALNQTQDSCCGYLREDECRFYVYVLSRHNTHASPPSVTLDQILRGDGFPRPTRTQRYGLALTLTSSFLQLLDSQWLPTPLQKTDIFFKSDPSDSGLFRLDEPRVHRQFKSRVDEPASGKSARVCEYPESLDRLGIMLLELCFGMALEDQPCRKDWPDGSTAKEVAAYDLMAAREWQCQIVEEAGSDYAGARRYCGKWSPKKD</sequence>
<dbReference type="OrthoDB" id="3565018at2759"/>
<dbReference type="PANTHER" id="PTHR35186">
    <property type="entry name" value="ANK_REP_REGION DOMAIN-CONTAINING PROTEIN"/>
    <property type="match status" value="1"/>
</dbReference>
<dbReference type="EMBL" id="JAGMUV010000015">
    <property type="protein sequence ID" value="KAH7133792.1"/>
    <property type="molecule type" value="Genomic_DNA"/>
</dbReference>
<dbReference type="Pfam" id="PF24476">
    <property type="entry name" value="DUF7580"/>
    <property type="match status" value="1"/>
</dbReference>
<evidence type="ECO:0000259" key="1">
    <source>
        <dbReference type="Pfam" id="PF24476"/>
    </source>
</evidence>
<dbReference type="AlphaFoldDB" id="A0A9P9EAF7"/>
<dbReference type="InterPro" id="IPR056002">
    <property type="entry name" value="DUF7580"/>
</dbReference>
<name>A0A9P9EAF7_9HYPO</name>
<evidence type="ECO:0000313" key="3">
    <source>
        <dbReference type="Proteomes" id="UP000738349"/>
    </source>
</evidence>
<keyword evidence="3" id="KW-1185">Reference proteome</keyword>
<proteinExistence type="predicted"/>
<accession>A0A9P9EAF7</accession>
<evidence type="ECO:0000313" key="2">
    <source>
        <dbReference type="EMBL" id="KAH7133792.1"/>
    </source>
</evidence>
<organism evidence="2 3">
    <name type="scientific">Dactylonectria macrodidyma</name>
    <dbReference type="NCBI Taxonomy" id="307937"/>
    <lineage>
        <taxon>Eukaryota</taxon>
        <taxon>Fungi</taxon>
        <taxon>Dikarya</taxon>
        <taxon>Ascomycota</taxon>
        <taxon>Pezizomycotina</taxon>
        <taxon>Sordariomycetes</taxon>
        <taxon>Hypocreomycetidae</taxon>
        <taxon>Hypocreales</taxon>
        <taxon>Nectriaceae</taxon>
        <taxon>Dactylonectria</taxon>
    </lineage>
</organism>
<feature type="domain" description="DUF7580" evidence="1">
    <location>
        <begin position="216"/>
        <end position="505"/>
    </location>
</feature>